<gene>
    <name evidence="7" type="ORF">SAMN02194393_04971</name>
</gene>
<evidence type="ECO:0000313" key="7">
    <source>
        <dbReference type="EMBL" id="SKC89036.1"/>
    </source>
</evidence>
<dbReference type="GO" id="GO:0033013">
    <property type="term" value="P:tetrapyrrole metabolic process"/>
    <property type="evidence" value="ECO:0007669"/>
    <property type="project" value="UniProtKB-ARBA"/>
</dbReference>
<dbReference type="PANTHER" id="PTHR10057">
    <property type="entry name" value="PERIPHERAL-TYPE BENZODIAZEPINE RECEPTOR"/>
    <property type="match status" value="1"/>
</dbReference>
<dbReference type="FunFam" id="1.20.1260.100:FF:000001">
    <property type="entry name" value="translocator protein 2"/>
    <property type="match status" value="1"/>
</dbReference>
<comment type="subcellular location">
    <subcellularLocation>
        <location evidence="1">Membrane</location>
        <topology evidence="1">Multi-pass membrane protein</topology>
    </subcellularLocation>
</comment>
<dbReference type="InterPro" id="IPR004307">
    <property type="entry name" value="TspO_MBR"/>
</dbReference>
<dbReference type="InterPro" id="IPR038330">
    <property type="entry name" value="TspO/MBR-related_sf"/>
</dbReference>
<evidence type="ECO:0000313" key="8">
    <source>
        <dbReference type="Proteomes" id="UP000190285"/>
    </source>
</evidence>
<feature type="transmembrane region" description="Helical" evidence="6">
    <location>
        <begin position="54"/>
        <end position="76"/>
    </location>
</feature>
<evidence type="ECO:0000256" key="5">
    <source>
        <dbReference type="ARBA" id="ARBA00023136"/>
    </source>
</evidence>
<comment type="similarity">
    <text evidence="2">Belongs to the TspO/BZRP family.</text>
</comment>
<dbReference type="PANTHER" id="PTHR10057:SF0">
    <property type="entry name" value="TRANSLOCATOR PROTEIN"/>
    <property type="match status" value="1"/>
</dbReference>
<feature type="transmembrane region" description="Helical" evidence="6">
    <location>
        <begin position="141"/>
        <end position="164"/>
    </location>
</feature>
<dbReference type="STRING" id="36842.SAMN02194393_04971"/>
<dbReference type="PIRSF" id="PIRSF005859">
    <property type="entry name" value="PBR"/>
    <property type="match status" value="1"/>
</dbReference>
<name>A0A1T5MLG0_9FIRM</name>
<dbReference type="Proteomes" id="UP000190285">
    <property type="component" value="Unassembled WGS sequence"/>
</dbReference>
<evidence type="ECO:0000256" key="6">
    <source>
        <dbReference type="SAM" id="Phobius"/>
    </source>
</evidence>
<dbReference type="EMBL" id="FUZT01000018">
    <property type="protein sequence ID" value="SKC89036.1"/>
    <property type="molecule type" value="Genomic_DNA"/>
</dbReference>
<sequence>MLRLFRVKGKVNWIALIISILIPLLVGFLSSYLVGSDAYNSFEELTKPGFAPPAWVFAPAWIILYTLMGIASYRVWMYRSNRSDVRSALIVYGVQLFFNFLWTIIFFGLGLRGVAYIEIIILLILIIITTIRFYKIDKISGYLMIPYILWVSFASVLNLSIWLLNK</sequence>
<reference evidence="8" key="1">
    <citation type="submission" date="2017-02" db="EMBL/GenBank/DDBJ databases">
        <authorList>
            <person name="Varghese N."/>
            <person name="Submissions S."/>
        </authorList>
    </citation>
    <scope>NUCLEOTIDE SEQUENCE [LARGE SCALE GENOMIC DNA]</scope>
    <source>
        <strain evidence="8">M1</strain>
    </source>
</reference>
<evidence type="ECO:0000256" key="1">
    <source>
        <dbReference type="ARBA" id="ARBA00004141"/>
    </source>
</evidence>
<dbReference type="Gene3D" id="1.20.1260.100">
    <property type="entry name" value="TspO/MBR protein"/>
    <property type="match status" value="1"/>
</dbReference>
<keyword evidence="5 6" id="KW-0472">Membrane</keyword>
<accession>A0A1T5MLG0</accession>
<evidence type="ECO:0000256" key="4">
    <source>
        <dbReference type="ARBA" id="ARBA00022989"/>
    </source>
</evidence>
<organism evidence="7 8">
    <name type="scientific">Maledivibacter halophilus</name>
    <dbReference type="NCBI Taxonomy" id="36842"/>
    <lineage>
        <taxon>Bacteria</taxon>
        <taxon>Bacillati</taxon>
        <taxon>Bacillota</taxon>
        <taxon>Clostridia</taxon>
        <taxon>Peptostreptococcales</taxon>
        <taxon>Caminicellaceae</taxon>
        <taxon>Maledivibacter</taxon>
    </lineage>
</organism>
<dbReference type="AlphaFoldDB" id="A0A1T5MLG0"/>
<dbReference type="RefSeq" id="WP_244282231.1">
    <property type="nucleotide sequence ID" value="NZ_FUZT01000018.1"/>
</dbReference>
<dbReference type="CDD" id="cd15904">
    <property type="entry name" value="TSPO_MBR"/>
    <property type="match status" value="1"/>
</dbReference>
<keyword evidence="3 6" id="KW-0812">Transmembrane</keyword>
<keyword evidence="4 6" id="KW-1133">Transmembrane helix</keyword>
<evidence type="ECO:0000256" key="2">
    <source>
        <dbReference type="ARBA" id="ARBA00007524"/>
    </source>
</evidence>
<feature type="transmembrane region" description="Helical" evidence="6">
    <location>
        <begin position="12"/>
        <end position="34"/>
    </location>
</feature>
<dbReference type="Pfam" id="PF03073">
    <property type="entry name" value="TspO_MBR"/>
    <property type="match status" value="1"/>
</dbReference>
<keyword evidence="8" id="KW-1185">Reference proteome</keyword>
<feature type="transmembrane region" description="Helical" evidence="6">
    <location>
        <begin position="115"/>
        <end position="134"/>
    </location>
</feature>
<proteinExistence type="inferred from homology"/>
<feature type="transmembrane region" description="Helical" evidence="6">
    <location>
        <begin position="88"/>
        <end position="109"/>
    </location>
</feature>
<dbReference type="GO" id="GO:0016020">
    <property type="term" value="C:membrane"/>
    <property type="evidence" value="ECO:0007669"/>
    <property type="project" value="UniProtKB-SubCell"/>
</dbReference>
<evidence type="ECO:0000256" key="3">
    <source>
        <dbReference type="ARBA" id="ARBA00022692"/>
    </source>
</evidence>
<protein>
    <submittedName>
        <fullName evidence="7">TspO and MBR related proteins</fullName>
    </submittedName>
</protein>